<proteinExistence type="predicted"/>
<dbReference type="Proteomes" id="UP001497516">
    <property type="component" value="Chromosome 3"/>
</dbReference>
<feature type="region of interest" description="Disordered" evidence="1">
    <location>
        <begin position="23"/>
        <end position="55"/>
    </location>
</feature>
<name>A0AAV2DZ75_9ROSI</name>
<protein>
    <submittedName>
        <fullName evidence="2">Uncharacterized protein</fullName>
    </submittedName>
</protein>
<sequence length="73" mass="7030">MTVGAGLVEELVVAGLEEEKKGFGKGSDIGGEAGDGGEFGGGAGGDRGLGDSGRLGGGGGDGGCGWVMAWWDR</sequence>
<keyword evidence="3" id="KW-1185">Reference proteome</keyword>
<evidence type="ECO:0000256" key="1">
    <source>
        <dbReference type="SAM" id="MobiDB-lite"/>
    </source>
</evidence>
<evidence type="ECO:0000313" key="2">
    <source>
        <dbReference type="EMBL" id="CAL1378779.1"/>
    </source>
</evidence>
<accession>A0AAV2DZ75</accession>
<gene>
    <name evidence="2" type="ORF">LTRI10_LOCUS20338</name>
</gene>
<dbReference type="EMBL" id="OZ034816">
    <property type="protein sequence ID" value="CAL1378779.1"/>
    <property type="molecule type" value="Genomic_DNA"/>
</dbReference>
<dbReference type="AlphaFoldDB" id="A0AAV2DZ75"/>
<reference evidence="2 3" key="1">
    <citation type="submission" date="2024-04" db="EMBL/GenBank/DDBJ databases">
        <authorList>
            <person name="Fracassetti M."/>
        </authorList>
    </citation>
    <scope>NUCLEOTIDE SEQUENCE [LARGE SCALE GENOMIC DNA]</scope>
</reference>
<organism evidence="2 3">
    <name type="scientific">Linum trigynum</name>
    <dbReference type="NCBI Taxonomy" id="586398"/>
    <lineage>
        <taxon>Eukaryota</taxon>
        <taxon>Viridiplantae</taxon>
        <taxon>Streptophyta</taxon>
        <taxon>Embryophyta</taxon>
        <taxon>Tracheophyta</taxon>
        <taxon>Spermatophyta</taxon>
        <taxon>Magnoliopsida</taxon>
        <taxon>eudicotyledons</taxon>
        <taxon>Gunneridae</taxon>
        <taxon>Pentapetalae</taxon>
        <taxon>rosids</taxon>
        <taxon>fabids</taxon>
        <taxon>Malpighiales</taxon>
        <taxon>Linaceae</taxon>
        <taxon>Linum</taxon>
    </lineage>
</organism>
<feature type="compositionally biased region" description="Gly residues" evidence="1">
    <location>
        <begin position="24"/>
        <end position="55"/>
    </location>
</feature>
<evidence type="ECO:0000313" key="3">
    <source>
        <dbReference type="Proteomes" id="UP001497516"/>
    </source>
</evidence>